<gene>
    <name evidence="1" type="ORF">PCOR1329_LOCUS10664</name>
</gene>
<dbReference type="Proteomes" id="UP001189429">
    <property type="component" value="Unassembled WGS sequence"/>
</dbReference>
<proteinExistence type="predicted"/>
<reference evidence="1" key="1">
    <citation type="submission" date="2023-10" db="EMBL/GenBank/DDBJ databases">
        <authorList>
            <person name="Chen Y."/>
            <person name="Shah S."/>
            <person name="Dougan E. K."/>
            <person name="Thang M."/>
            <person name="Chan C."/>
        </authorList>
    </citation>
    <scope>NUCLEOTIDE SEQUENCE [LARGE SCALE GENOMIC DNA]</scope>
</reference>
<accession>A0ABN9QCA8</accession>
<protein>
    <submittedName>
        <fullName evidence="1">Uncharacterized protein</fullName>
    </submittedName>
</protein>
<dbReference type="EMBL" id="CAUYUJ010003030">
    <property type="protein sequence ID" value="CAK0803540.1"/>
    <property type="molecule type" value="Genomic_DNA"/>
</dbReference>
<evidence type="ECO:0000313" key="2">
    <source>
        <dbReference type="Proteomes" id="UP001189429"/>
    </source>
</evidence>
<keyword evidence="2" id="KW-1185">Reference proteome</keyword>
<feature type="non-terminal residue" evidence="1">
    <location>
        <position position="1"/>
    </location>
</feature>
<comment type="caution">
    <text evidence="1">The sequence shown here is derived from an EMBL/GenBank/DDBJ whole genome shotgun (WGS) entry which is preliminary data.</text>
</comment>
<name>A0ABN9QCA8_9DINO</name>
<sequence>TQQMIAQKKLRRAPSRPRKVFDAIKVAKCIRCNWQVGAALPEPTARPVLLRDGRVDLQLRAAVGDEVLVAGGQGDVGP</sequence>
<organism evidence="1 2">
    <name type="scientific">Prorocentrum cordatum</name>
    <dbReference type="NCBI Taxonomy" id="2364126"/>
    <lineage>
        <taxon>Eukaryota</taxon>
        <taxon>Sar</taxon>
        <taxon>Alveolata</taxon>
        <taxon>Dinophyceae</taxon>
        <taxon>Prorocentrales</taxon>
        <taxon>Prorocentraceae</taxon>
        <taxon>Prorocentrum</taxon>
    </lineage>
</organism>
<evidence type="ECO:0000313" key="1">
    <source>
        <dbReference type="EMBL" id="CAK0803540.1"/>
    </source>
</evidence>
<feature type="non-terminal residue" evidence="1">
    <location>
        <position position="78"/>
    </location>
</feature>